<organism evidence="5">
    <name type="scientific">Neobodo designis</name>
    <name type="common">Flagellated protozoan</name>
    <name type="synonym">Bodo designis</name>
    <dbReference type="NCBI Taxonomy" id="312471"/>
    <lineage>
        <taxon>Eukaryota</taxon>
        <taxon>Discoba</taxon>
        <taxon>Euglenozoa</taxon>
        <taxon>Kinetoplastea</taxon>
        <taxon>Metakinetoplastina</taxon>
        <taxon>Neobodonida</taxon>
        <taxon>Neobodo</taxon>
    </lineage>
</organism>
<dbReference type="GO" id="GO:0016226">
    <property type="term" value="P:iron-sulfur cluster assembly"/>
    <property type="evidence" value="ECO:0007669"/>
    <property type="project" value="TreeGrafter"/>
</dbReference>
<dbReference type="NCBIfam" id="TIGR03317">
    <property type="entry name" value="ygfZ_signature"/>
    <property type="match status" value="1"/>
</dbReference>
<feature type="domain" description="CAF17 C-terminal" evidence="4">
    <location>
        <begin position="219"/>
        <end position="297"/>
    </location>
</feature>
<dbReference type="PANTHER" id="PTHR22602:SF0">
    <property type="entry name" value="TRANSFERASE CAF17, MITOCHONDRIAL-RELATED"/>
    <property type="match status" value="1"/>
</dbReference>
<keyword evidence="3" id="KW-0496">Mitochondrion</keyword>
<evidence type="ECO:0000256" key="1">
    <source>
        <dbReference type="ARBA" id="ARBA00004173"/>
    </source>
</evidence>
<comment type="subcellular location">
    <subcellularLocation>
        <location evidence="1">Mitochondrion</location>
    </subcellularLocation>
</comment>
<sequence>MPSPALPLTHLRNRGVLQLSGRDTYNFLHAMSTCNAKSMARDALAYCGFLNSKGRMLFDAVLHPVADATEPTVMIEMDRSEIPGAIEHFKEYKLRTKVKFADRSDELAVIVGASPPFGHQSAGEVLRPDPRPPVANVLGIRRGLLPEAELKADAVSEDMHAYRDELFSLGVADGADVFTPGKSIPFDGNLDGVEGVSFHKGCYVGQELTHRTHVMLVVRKRLVPFELVDAPPSGVDAADLAGKGVTSSAHAGSCGRITAWGVKHGVGLFRLANFLDEGAVFSVGDLRVKPSIPEWWPDEFMQKIREEHAAKAPGVKAPAAE</sequence>
<keyword evidence="2" id="KW-0809">Transit peptide</keyword>
<dbReference type="PANTHER" id="PTHR22602">
    <property type="entry name" value="TRANSFERASE CAF17, MITOCHONDRIAL-RELATED"/>
    <property type="match status" value="1"/>
</dbReference>
<gene>
    <name evidence="5" type="ORF">NDES1114_LOCUS17680</name>
</gene>
<accession>A0A7S1M486</accession>
<dbReference type="EMBL" id="HBGF01026712">
    <property type="protein sequence ID" value="CAD9121640.1"/>
    <property type="molecule type" value="Transcribed_RNA"/>
</dbReference>
<name>A0A7S1M486_NEODS</name>
<evidence type="ECO:0000259" key="4">
    <source>
        <dbReference type="Pfam" id="PF25455"/>
    </source>
</evidence>
<dbReference type="InterPro" id="IPR017703">
    <property type="entry name" value="YgfZ/GCV_T_CS"/>
</dbReference>
<reference evidence="5" key="1">
    <citation type="submission" date="2021-01" db="EMBL/GenBank/DDBJ databases">
        <authorList>
            <person name="Corre E."/>
            <person name="Pelletier E."/>
            <person name="Niang G."/>
            <person name="Scheremetjew M."/>
            <person name="Finn R."/>
            <person name="Kale V."/>
            <person name="Holt S."/>
            <person name="Cochrane G."/>
            <person name="Meng A."/>
            <person name="Brown T."/>
            <person name="Cohen L."/>
        </authorList>
    </citation>
    <scope>NUCLEOTIDE SEQUENCE</scope>
    <source>
        <strain evidence="5">CCAP 1951/1</strain>
    </source>
</reference>
<evidence type="ECO:0000256" key="3">
    <source>
        <dbReference type="ARBA" id="ARBA00023128"/>
    </source>
</evidence>
<dbReference type="InterPro" id="IPR027266">
    <property type="entry name" value="TrmE/GcvT-like"/>
</dbReference>
<protein>
    <recommendedName>
        <fullName evidence="4">CAF17 C-terminal domain-containing protein</fullName>
    </recommendedName>
</protein>
<proteinExistence type="predicted"/>
<dbReference type="AlphaFoldDB" id="A0A7S1M486"/>
<dbReference type="InterPro" id="IPR045179">
    <property type="entry name" value="YgfZ/GcvT"/>
</dbReference>
<dbReference type="InterPro" id="IPR057460">
    <property type="entry name" value="CAF17_C"/>
</dbReference>
<dbReference type="Gene3D" id="3.30.1360.120">
    <property type="entry name" value="Probable tRNA modification gtpase trme, domain 1"/>
    <property type="match status" value="1"/>
</dbReference>
<dbReference type="GO" id="GO:0005759">
    <property type="term" value="C:mitochondrial matrix"/>
    <property type="evidence" value="ECO:0007669"/>
    <property type="project" value="TreeGrafter"/>
</dbReference>
<evidence type="ECO:0000256" key="2">
    <source>
        <dbReference type="ARBA" id="ARBA00022946"/>
    </source>
</evidence>
<dbReference type="Pfam" id="PF25455">
    <property type="entry name" value="Beta-barrel_CAF17_C"/>
    <property type="match status" value="1"/>
</dbReference>
<dbReference type="Gene3D" id="2.40.30.160">
    <property type="match status" value="1"/>
</dbReference>
<dbReference type="SUPFAM" id="SSF103025">
    <property type="entry name" value="Folate-binding domain"/>
    <property type="match status" value="1"/>
</dbReference>
<evidence type="ECO:0000313" key="5">
    <source>
        <dbReference type="EMBL" id="CAD9121640.1"/>
    </source>
</evidence>